<accession>A0A424YFY7</accession>
<comment type="function">
    <text evidence="7">This protein is part of the stalk that links CF(0) to CF(1). It either transmits conformational changes from CF(0) to CF(1) or is implicated in proton conduction.</text>
</comment>
<sequence>MTVQAVANKYASALHNYAQEKNKINELEEDLKIVVDFLKENKKIKGVLEHPLLDREEKKEIVADIFKGLENPEIINLLKLLVDRKRFDIVEPLFMEYMRLANYTRNVAIAEVTTAIEVSDELQKEIKKALEKYTGKDVRLVMKTDPSILGGVITKIGDSVLDASITRRLARMYETITQGSL</sequence>
<comment type="caution">
    <text evidence="8">The sequence shown here is derived from an EMBL/GenBank/DDBJ whole genome shotgun (WGS) entry which is preliminary data.</text>
</comment>
<protein>
    <recommendedName>
        <fullName evidence="7">ATP synthase subunit delta</fullName>
    </recommendedName>
    <alternativeName>
        <fullName evidence="7">ATP synthase F(1) sector subunit delta</fullName>
    </alternativeName>
    <alternativeName>
        <fullName evidence="7">F-type ATPase subunit delta</fullName>
        <shortName evidence="7">F-ATPase subunit delta</shortName>
    </alternativeName>
</protein>
<evidence type="ECO:0000256" key="7">
    <source>
        <dbReference type="HAMAP-Rule" id="MF_01416"/>
    </source>
</evidence>
<evidence type="ECO:0000256" key="3">
    <source>
        <dbReference type="ARBA" id="ARBA00022781"/>
    </source>
</evidence>
<gene>
    <name evidence="7 8" type="primary">atpH</name>
    <name evidence="8" type="ORF">D5R97_04005</name>
</gene>
<dbReference type="GO" id="GO:0005886">
    <property type="term" value="C:plasma membrane"/>
    <property type="evidence" value="ECO:0007669"/>
    <property type="project" value="UniProtKB-SubCell"/>
</dbReference>
<dbReference type="Pfam" id="PF00213">
    <property type="entry name" value="OSCP"/>
    <property type="match status" value="1"/>
</dbReference>
<organism evidence="8 9">
    <name type="scientific">Candidatus Syntrophonatronum acetioxidans</name>
    <dbReference type="NCBI Taxonomy" id="1795816"/>
    <lineage>
        <taxon>Bacteria</taxon>
        <taxon>Bacillati</taxon>
        <taxon>Bacillota</taxon>
        <taxon>Clostridia</taxon>
        <taxon>Eubacteriales</taxon>
        <taxon>Syntrophomonadaceae</taxon>
        <taxon>Candidatus Syntrophonatronum</taxon>
    </lineage>
</organism>
<evidence type="ECO:0000256" key="1">
    <source>
        <dbReference type="ARBA" id="ARBA00004370"/>
    </source>
</evidence>
<dbReference type="NCBIfam" id="TIGR01145">
    <property type="entry name" value="ATP_synt_delta"/>
    <property type="match status" value="1"/>
</dbReference>
<keyword evidence="5 7" id="KW-0472">Membrane</keyword>
<evidence type="ECO:0000256" key="5">
    <source>
        <dbReference type="ARBA" id="ARBA00023136"/>
    </source>
</evidence>
<keyword evidence="7" id="KW-0139">CF(1)</keyword>
<comment type="function">
    <text evidence="7">F(1)F(0) ATP synthase produces ATP from ADP in the presence of a proton or sodium gradient. F-type ATPases consist of two structural domains, F(1) containing the extramembraneous catalytic core and F(0) containing the membrane proton channel, linked together by a central stalk and a peripheral stalk. During catalysis, ATP synthesis in the catalytic domain of F(1) is coupled via a rotary mechanism of the central stalk subunits to proton translocation.</text>
</comment>
<comment type="subcellular location">
    <subcellularLocation>
        <location evidence="7">Cell membrane</location>
        <topology evidence="7">Peripheral membrane protein</topology>
    </subcellularLocation>
    <subcellularLocation>
        <location evidence="1">Membrane</location>
    </subcellularLocation>
</comment>
<keyword evidence="6 7" id="KW-0066">ATP synthesis</keyword>
<dbReference type="PANTHER" id="PTHR11910">
    <property type="entry name" value="ATP SYNTHASE DELTA CHAIN"/>
    <property type="match status" value="1"/>
</dbReference>
<dbReference type="EMBL" id="QZAA01000111">
    <property type="protein sequence ID" value="RQD76754.1"/>
    <property type="molecule type" value="Genomic_DNA"/>
</dbReference>
<dbReference type="GO" id="GO:0046933">
    <property type="term" value="F:proton-transporting ATP synthase activity, rotational mechanism"/>
    <property type="evidence" value="ECO:0007669"/>
    <property type="project" value="UniProtKB-UniRule"/>
</dbReference>
<evidence type="ECO:0000256" key="6">
    <source>
        <dbReference type="ARBA" id="ARBA00023310"/>
    </source>
</evidence>
<dbReference type="AlphaFoldDB" id="A0A424YFY7"/>
<dbReference type="InterPro" id="IPR000711">
    <property type="entry name" value="ATPase_OSCP/dsu"/>
</dbReference>
<dbReference type="GO" id="GO:0016787">
    <property type="term" value="F:hydrolase activity"/>
    <property type="evidence" value="ECO:0007669"/>
    <property type="project" value="UniProtKB-KW"/>
</dbReference>
<evidence type="ECO:0000256" key="4">
    <source>
        <dbReference type="ARBA" id="ARBA00023065"/>
    </source>
</evidence>
<keyword evidence="4 7" id="KW-0406">Ion transport</keyword>
<keyword evidence="2 7" id="KW-0813">Transport</keyword>
<dbReference type="Gene3D" id="1.10.520.20">
    <property type="entry name" value="N-terminal domain of the delta subunit of the F1F0-ATP synthase"/>
    <property type="match status" value="1"/>
</dbReference>
<comment type="similarity">
    <text evidence="7">Belongs to the ATPase delta chain family.</text>
</comment>
<name>A0A424YFY7_9FIRM</name>
<keyword evidence="3 7" id="KW-0375">Hydrogen ion transport</keyword>
<evidence type="ECO:0000313" key="8">
    <source>
        <dbReference type="EMBL" id="RQD76754.1"/>
    </source>
</evidence>
<dbReference type="GO" id="GO:0045259">
    <property type="term" value="C:proton-transporting ATP synthase complex"/>
    <property type="evidence" value="ECO:0007669"/>
    <property type="project" value="UniProtKB-KW"/>
</dbReference>
<evidence type="ECO:0000256" key="2">
    <source>
        <dbReference type="ARBA" id="ARBA00022448"/>
    </source>
</evidence>
<dbReference type="PRINTS" id="PR00125">
    <property type="entry name" value="ATPASEDELTA"/>
</dbReference>
<dbReference type="HAMAP" id="MF_01416">
    <property type="entry name" value="ATP_synth_delta_bact"/>
    <property type="match status" value="1"/>
</dbReference>
<keyword evidence="7" id="KW-1003">Cell membrane</keyword>
<dbReference type="SUPFAM" id="SSF47928">
    <property type="entry name" value="N-terminal domain of the delta subunit of the F1F0-ATP synthase"/>
    <property type="match status" value="1"/>
</dbReference>
<proteinExistence type="inferred from homology"/>
<reference evidence="8 9" key="1">
    <citation type="submission" date="2018-08" db="EMBL/GenBank/DDBJ databases">
        <title>The metabolism and importance of syntrophic acetate oxidation coupled to methane or sulfide production in haloalkaline environments.</title>
        <authorList>
            <person name="Timmers P.H.A."/>
            <person name="Vavourakis C.D."/>
            <person name="Sorokin D.Y."/>
            <person name="Sinninghe Damste J.S."/>
            <person name="Muyzer G."/>
            <person name="Stams A.J.M."/>
            <person name="Plugge C.M."/>
        </authorList>
    </citation>
    <scope>NUCLEOTIDE SEQUENCE [LARGE SCALE GENOMIC DNA]</scope>
    <source>
        <strain evidence="8">MSAO_Bac1</strain>
    </source>
</reference>
<dbReference type="InterPro" id="IPR026015">
    <property type="entry name" value="ATP_synth_OSCP/delta_N_sf"/>
</dbReference>
<keyword evidence="8" id="KW-0378">Hydrolase</keyword>
<dbReference type="Proteomes" id="UP000285138">
    <property type="component" value="Unassembled WGS sequence"/>
</dbReference>
<evidence type="ECO:0000313" key="9">
    <source>
        <dbReference type="Proteomes" id="UP000285138"/>
    </source>
</evidence>